<protein>
    <submittedName>
        <fullName evidence="2">Transposase IS200-like protein</fullName>
    </submittedName>
</protein>
<dbReference type="InterPro" id="IPR036515">
    <property type="entry name" value="Transposase_17_sf"/>
</dbReference>
<dbReference type="PhylomeDB" id="Q8TU17"/>
<dbReference type="SUPFAM" id="SSF143422">
    <property type="entry name" value="Transposase IS200-like"/>
    <property type="match status" value="1"/>
</dbReference>
<dbReference type="GO" id="GO:0003677">
    <property type="term" value="F:DNA binding"/>
    <property type="evidence" value="ECO:0007669"/>
    <property type="project" value="InterPro"/>
</dbReference>
<gene>
    <name evidence="2" type="ordered locus">MA_0257</name>
</gene>
<dbReference type="Pfam" id="PF01797">
    <property type="entry name" value="Y1_Tnp"/>
    <property type="match status" value="1"/>
</dbReference>
<dbReference type="RefSeq" id="WP_011020315.1">
    <property type="nucleotide sequence ID" value="NC_003552.1"/>
</dbReference>
<proteinExistence type="predicted"/>
<evidence type="ECO:0000313" key="3">
    <source>
        <dbReference type="Proteomes" id="UP000002487"/>
    </source>
</evidence>
<evidence type="ECO:0000313" key="2">
    <source>
        <dbReference type="EMBL" id="AAM03710.1"/>
    </source>
</evidence>
<organism evidence="2 3">
    <name type="scientific">Methanosarcina acetivorans (strain ATCC 35395 / DSM 2834 / JCM 12185 / C2A)</name>
    <dbReference type="NCBI Taxonomy" id="188937"/>
    <lineage>
        <taxon>Archaea</taxon>
        <taxon>Methanobacteriati</taxon>
        <taxon>Methanobacteriota</taxon>
        <taxon>Stenosarchaea group</taxon>
        <taxon>Methanomicrobia</taxon>
        <taxon>Methanosarcinales</taxon>
        <taxon>Methanosarcinaceae</taxon>
        <taxon>Methanosarcina</taxon>
    </lineage>
</organism>
<dbReference type="Proteomes" id="UP000002487">
    <property type="component" value="Chromosome"/>
</dbReference>
<dbReference type="Gene3D" id="3.30.70.1290">
    <property type="entry name" value="Transposase IS200-like"/>
    <property type="match status" value="1"/>
</dbReference>
<dbReference type="KEGG" id="mac:MA_0257"/>
<dbReference type="SMART" id="SM01321">
    <property type="entry name" value="Y1_Tnp"/>
    <property type="match status" value="1"/>
</dbReference>
<dbReference type="NCBIfam" id="NF033573">
    <property type="entry name" value="transpos_IS200"/>
    <property type="match status" value="1"/>
</dbReference>
<dbReference type="EMBL" id="AE010299">
    <property type="protein sequence ID" value="AAM03710.1"/>
    <property type="molecule type" value="Genomic_DNA"/>
</dbReference>
<dbReference type="OrthoDB" id="92826at2157"/>
<feature type="domain" description="Transposase IS200-like" evidence="1">
    <location>
        <begin position="10"/>
        <end position="130"/>
    </location>
</feature>
<dbReference type="GO" id="GO:0004803">
    <property type="term" value="F:transposase activity"/>
    <property type="evidence" value="ECO:0000318"/>
    <property type="project" value="GO_Central"/>
</dbReference>
<name>Q8TU17_METAC</name>
<dbReference type="PANTHER" id="PTHR33360:SF4">
    <property type="entry name" value="TRANSPOSASE IS200-LIKE PROTEIN"/>
    <property type="match status" value="1"/>
</dbReference>
<dbReference type="STRING" id="188937.MA_0257"/>
<dbReference type="InParanoid" id="Q8TU17"/>
<sequence length="131" mass="15662">MKYETRNHSKFLLMYHIIFVCKYRKAILEPISEELKQIVIDISKGSNFEILEMETDKDHIHFLIKSETKVSVLSIVRKQKHESTNRIWKTQKEYLEKYYRGENTLWSDGYFASTIGNVSKEATEYYIRNQG</sequence>
<dbReference type="AlphaFoldDB" id="Q8TU17"/>
<dbReference type="EnsemblBacteria" id="AAM03710">
    <property type="protein sequence ID" value="AAM03710"/>
    <property type="gene ID" value="MA_0257"/>
</dbReference>
<dbReference type="GeneID" id="1472149"/>
<evidence type="ECO:0000259" key="1">
    <source>
        <dbReference type="SMART" id="SM01321"/>
    </source>
</evidence>
<reference evidence="2 3" key="1">
    <citation type="journal article" date="2002" name="Genome Res.">
        <title>The genome of Methanosarcina acetivorans reveals extensive metabolic and physiological diversity.</title>
        <authorList>
            <person name="Galagan J.E."/>
            <person name="Nusbaum C."/>
            <person name="Roy A."/>
            <person name="Endrizzi M.G."/>
            <person name="Macdonald P."/>
            <person name="FitzHugh W."/>
            <person name="Calvo S."/>
            <person name="Engels R."/>
            <person name="Smirnov S."/>
            <person name="Atnoor D."/>
            <person name="Brown A."/>
            <person name="Allen N."/>
            <person name="Naylor J."/>
            <person name="Stange-Thomann N."/>
            <person name="DeArellano K."/>
            <person name="Johnson R."/>
            <person name="Linton L."/>
            <person name="McEwan P."/>
            <person name="McKernan K."/>
            <person name="Talamas J."/>
            <person name="Tirrell A."/>
            <person name="Ye W."/>
            <person name="Zimmer A."/>
            <person name="Barber R.D."/>
            <person name="Cann I."/>
            <person name="Graham D.E."/>
            <person name="Grahame D.A."/>
            <person name="Guss A."/>
            <person name="Hedderich R."/>
            <person name="Ingram-Smith C."/>
            <person name="Kuettner C.H."/>
            <person name="Krzycki J.A."/>
            <person name="Leigh J.A."/>
            <person name="Li W."/>
            <person name="Liu J."/>
            <person name="Mukhopadhyay B."/>
            <person name="Reeve J.N."/>
            <person name="Smith K."/>
            <person name="Springer T.A."/>
            <person name="Umayam L.A."/>
            <person name="White O."/>
            <person name="White R.H."/>
            <person name="de Macario E.C."/>
            <person name="Ferry J.G."/>
            <person name="Jarrell K.F."/>
            <person name="Jing H."/>
            <person name="Macario A.J.L."/>
            <person name="Paulsen I."/>
            <person name="Pritchett M."/>
            <person name="Sowers K.R."/>
            <person name="Swanson R.V."/>
            <person name="Zinder S.H."/>
            <person name="Lander E."/>
            <person name="Metcalf W.W."/>
            <person name="Birren B."/>
        </authorList>
    </citation>
    <scope>NUCLEOTIDE SEQUENCE [LARGE SCALE GENOMIC DNA]</scope>
    <source>
        <strain evidence="3">ATCC 35395 / DSM 2834 / JCM 12185 / C2A</strain>
    </source>
</reference>
<dbReference type="HOGENOM" id="CLU_101320_2_3_2"/>
<accession>Q8TU17</accession>
<dbReference type="InterPro" id="IPR002686">
    <property type="entry name" value="Transposase_17"/>
</dbReference>
<keyword evidence="3" id="KW-1185">Reference proteome</keyword>
<dbReference type="GO" id="GO:0006313">
    <property type="term" value="P:DNA transposition"/>
    <property type="evidence" value="ECO:0000318"/>
    <property type="project" value="GO_Central"/>
</dbReference>
<dbReference type="PANTHER" id="PTHR33360">
    <property type="entry name" value="TRANSPOSASE FOR INSERTION SEQUENCE ELEMENT IS200"/>
    <property type="match status" value="1"/>
</dbReference>